<proteinExistence type="predicted"/>
<dbReference type="AlphaFoldDB" id="A0A235BYW3"/>
<dbReference type="Proteomes" id="UP000215559">
    <property type="component" value="Unassembled WGS sequence"/>
</dbReference>
<protein>
    <submittedName>
        <fullName evidence="1">Uncharacterized protein</fullName>
    </submittedName>
</protein>
<sequence>MLKVSKNLKEHVKEESVFKHRSQIVRPEQEQKSILEWEHRDDLPKCWARRVTENLMGRYRKIE</sequence>
<name>A0A235BYW3_UNCW3</name>
<gene>
    <name evidence="1" type="ORF">CH330_01525</name>
</gene>
<dbReference type="EMBL" id="NOZP01000031">
    <property type="protein sequence ID" value="OYD16977.1"/>
    <property type="molecule type" value="Genomic_DNA"/>
</dbReference>
<evidence type="ECO:0000313" key="2">
    <source>
        <dbReference type="Proteomes" id="UP000215559"/>
    </source>
</evidence>
<evidence type="ECO:0000313" key="1">
    <source>
        <dbReference type="EMBL" id="OYD16977.1"/>
    </source>
</evidence>
<organism evidence="1 2">
    <name type="scientific">candidate division WOR-3 bacterium JGI_Cruoil_03_51_56</name>
    <dbReference type="NCBI Taxonomy" id="1973747"/>
    <lineage>
        <taxon>Bacteria</taxon>
        <taxon>Bacteria division WOR-3</taxon>
    </lineage>
</organism>
<reference evidence="1 2" key="1">
    <citation type="submission" date="2017-07" db="EMBL/GenBank/DDBJ databases">
        <title>Recovery of genomes from metagenomes via a dereplication, aggregation, and scoring strategy.</title>
        <authorList>
            <person name="Sieber C.M."/>
            <person name="Probst A.J."/>
            <person name="Sharrar A."/>
            <person name="Thomas B.C."/>
            <person name="Hess M."/>
            <person name="Tringe S.G."/>
            <person name="Banfield J.F."/>
        </authorList>
    </citation>
    <scope>NUCLEOTIDE SEQUENCE [LARGE SCALE GENOMIC DNA]</scope>
    <source>
        <strain evidence="1">JGI_Cruoil_03_51_56</strain>
    </source>
</reference>
<comment type="caution">
    <text evidence="1">The sequence shown here is derived from an EMBL/GenBank/DDBJ whole genome shotgun (WGS) entry which is preliminary data.</text>
</comment>
<accession>A0A235BYW3</accession>